<keyword evidence="8" id="KW-0297">G-protein coupled receptor</keyword>
<evidence type="ECO:0000256" key="6">
    <source>
        <dbReference type="ARBA" id="ARBA00022989"/>
    </source>
</evidence>
<keyword evidence="11" id="KW-0807">Transducer</keyword>
<keyword evidence="14" id="KW-1185">Reference proteome</keyword>
<dbReference type="InterPro" id="IPR017452">
    <property type="entry name" value="GPCR_Rhodpsn_7TM"/>
</dbReference>
<dbReference type="GO" id="GO:0009881">
    <property type="term" value="F:photoreceptor activity"/>
    <property type="evidence" value="ECO:0007669"/>
    <property type="project" value="UniProtKB-KW"/>
</dbReference>
<keyword evidence="3" id="KW-0716">Sensory transduction</keyword>
<keyword evidence="7" id="KW-0157">Chromophore</keyword>
<reference evidence="13 14" key="2">
    <citation type="journal article" date="2021" name="Genomics">
        <title>High-quality reference genome for Clonorchis sinensis.</title>
        <authorList>
            <person name="Young N.D."/>
            <person name="Stroehlein A.J."/>
            <person name="Kinkar L."/>
            <person name="Wang T."/>
            <person name="Sohn W.M."/>
            <person name="Chang B.C.H."/>
            <person name="Kaur P."/>
            <person name="Weisz D."/>
            <person name="Dudchenko O."/>
            <person name="Aiden E.L."/>
            <person name="Korhonen P.K."/>
            <person name="Gasser R.B."/>
        </authorList>
    </citation>
    <scope>NUCLEOTIDE SEQUENCE [LARGE SCALE GENOMIC DNA]</scope>
    <source>
        <strain evidence="13">Cs-k2</strain>
    </source>
</reference>
<evidence type="ECO:0000259" key="12">
    <source>
        <dbReference type="PROSITE" id="PS50262"/>
    </source>
</evidence>
<keyword evidence="2" id="KW-0600">Photoreceptor protein</keyword>
<dbReference type="InterPro" id="IPR027430">
    <property type="entry name" value="Retinal_BS"/>
</dbReference>
<dbReference type="InterPro" id="IPR000276">
    <property type="entry name" value="GPCR_Rhodpsn"/>
</dbReference>
<dbReference type="PROSITE" id="PS50262">
    <property type="entry name" value="G_PROTEIN_RECEP_F1_2"/>
    <property type="match status" value="1"/>
</dbReference>
<keyword evidence="9" id="KW-0472">Membrane</keyword>
<evidence type="ECO:0000256" key="4">
    <source>
        <dbReference type="ARBA" id="ARBA00022692"/>
    </source>
</evidence>
<feature type="domain" description="G-protein coupled receptors family 1 profile" evidence="12">
    <location>
        <begin position="52"/>
        <end position="309"/>
    </location>
</feature>
<evidence type="ECO:0000256" key="5">
    <source>
        <dbReference type="ARBA" id="ARBA00022925"/>
    </source>
</evidence>
<dbReference type="Pfam" id="PF00001">
    <property type="entry name" value="7tm_1"/>
    <property type="match status" value="1"/>
</dbReference>
<keyword evidence="5" id="KW-0681">Retinal protein</keyword>
<dbReference type="OrthoDB" id="9996086at2759"/>
<dbReference type="Gene3D" id="1.20.1070.10">
    <property type="entry name" value="Rhodopsin 7-helix transmembrane proteins"/>
    <property type="match status" value="1"/>
</dbReference>
<sequence>MANCTIDWLFEADPQLREIILPIWCTYAQPGPAYFYFSSILTIFIGFVGVGINSFALYILTFKKSMQQPFNWFTINLAISDLGLALTTCVPLKLVPSIMKRWIWGKQGCMLYGFSGGLFGFASFCTLAVIAFGRYHAVVKKFNDPRRLTGRNVLLIILFVWQWSALWPLLPFFGIGRYVLEGFLTACTFDYVSADTSSLIFGISLYIGGFLCPLAVIVYAYAGIICFVRKTERQLSIYSTVRVSGTKRLQVKASKWSALLTILYLFAWGPYALVCGISLLGYQKHLTPYVTEFPGLFAKLASIYNPLIYVFRQSRIRAKNVQGCRFCRCTKSNIFSTEGMDSAHQQT</sequence>
<evidence type="ECO:0000256" key="2">
    <source>
        <dbReference type="ARBA" id="ARBA00022543"/>
    </source>
</evidence>
<evidence type="ECO:0000256" key="7">
    <source>
        <dbReference type="ARBA" id="ARBA00022991"/>
    </source>
</evidence>
<evidence type="ECO:0000313" key="14">
    <source>
        <dbReference type="Proteomes" id="UP000286415"/>
    </source>
</evidence>
<reference evidence="13 14" key="1">
    <citation type="journal article" date="2018" name="Biotechnol. Adv.">
        <title>Improved genomic resources and new bioinformatic workflow for the carcinogenic parasite Clonorchis sinensis: Biotechnological implications.</title>
        <authorList>
            <person name="Wang D."/>
            <person name="Korhonen P.K."/>
            <person name="Gasser R.B."/>
            <person name="Young N.D."/>
        </authorList>
    </citation>
    <scope>NUCLEOTIDE SEQUENCE [LARGE SCALE GENOMIC DNA]</scope>
    <source>
        <strain evidence="13">Cs-k2</strain>
    </source>
</reference>
<dbReference type="GO" id="GO:0007602">
    <property type="term" value="P:phototransduction"/>
    <property type="evidence" value="ECO:0007669"/>
    <property type="project" value="UniProtKB-KW"/>
</dbReference>
<dbReference type="STRING" id="79923.A0A3R7FPF0"/>
<gene>
    <name evidence="13" type="ORF">CSKR_104649</name>
</gene>
<dbReference type="InterPro" id="IPR050125">
    <property type="entry name" value="GPCR_opsins"/>
</dbReference>
<evidence type="ECO:0000256" key="1">
    <source>
        <dbReference type="ARBA" id="ARBA00004141"/>
    </source>
</evidence>
<dbReference type="PROSITE" id="PS00238">
    <property type="entry name" value="OPSIN"/>
    <property type="match status" value="1"/>
</dbReference>
<protein>
    <submittedName>
        <fullName evidence="13">Rhodopsin</fullName>
    </submittedName>
</protein>
<evidence type="ECO:0000256" key="3">
    <source>
        <dbReference type="ARBA" id="ARBA00022606"/>
    </source>
</evidence>
<evidence type="ECO:0000256" key="11">
    <source>
        <dbReference type="ARBA" id="ARBA00023224"/>
    </source>
</evidence>
<comment type="subcellular location">
    <subcellularLocation>
        <location evidence="1">Membrane</location>
        <topology evidence="1">Multi-pass membrane protein</topology>
    </subcellularLocation>
</comment>
<name>A0A3R7FPF0_CLOSI</name>
<evidence type="ECO:0000256" key="8">
    <source>
        <dbReference type="ARBA" id="ARBA00023040"/>
    </source>
</evidence>
<proteinExistence type="predicted"/>
<dbReference type="AlphaFoldDB" id="A0A3R7FPF0"/>
<evidence type="ECO:0000256" key="10">
    <source>
        <dbReference type="ARBA" id="ARBA00023170"/>
    </source>
</evidence>
<dbReference type="EMBL" id="NIRI02000056">
    <property type="protein sequence ID" value="KAG5445387.1"/>
    <property type="molecule type" value="Genomic_DNA"/>
</dbReference>
<comment type="caution">
    <text evidence="13">The sequence shown here is derived from an EMBL/GenBank/DDBJ whole genome shotgun (WGS) entry which is preliminary data.</text>
</comment>
<dbReference type="PANTHER" id="PTHR24240">
    <property type="entry name" value="OPSIN"/>
    <property type="match status" value="1"/>
</dbReference>
<dbReference type="InParanoid" id="A0A3R7FPF0"/>
<keyword evidence="10" id="KW-0675">Receptor</keyword>
<evidence type="ECO:0000313" key="13">
    <source>
        <dbReference type="EMBL" id="KAG5445387.1"/>
    </source>
</evidence>
<dbReference type="GO" id="GO:0004930">
    <property type="term" value="F:G protein-coupled receptor activity"/>
    <property type="evidence" value="ECO:0007669"/>
    <property type="project" value="UniProtKB-KW"/>
</dbReference>
<evidence type="ECO:0000256" key="9">
    <source>
        <dbReference type="ARBA" id="ARBA00023136"/>
    </source>
</evidence>
<keyword evidence="4" id="KW-0812">Transmembrane</keyword>
<organism evidence="13 14">
    <name type="scientific">Clonorchis sinensis</name>
    <name type="common">Chinese liver fluke</name>
    <dbReference type="NCBI Taxonomy" id="79923"/>
    <lineage>
        <taxon>Eukaryota</taxon>
        <taxon>Metazoa</taxon>
        <taxon>Spiralia</taxon>
        <taxon>Lophotrochozoa</taxon>
        <taxon>Platyhelminthes</taxon>
        <taxon>Trematoda</taxon>
        <taxon>Digenea</taxon>
        <taxon>Opisthorchiida</taxon>
        <taxon>Opisthorchiata</taxon>
        <taxon>Opisthorchiidae</taxon>
        <taxon>Clonorchis</taxon>
    </lineage>
</organism>
<dbReference type="Proteomes" id="UP000286415">
    <property type="component" value="Unassembled WGS sequence"/>
</dbReference>
<accession>A0A3R7FPF0</accession>
<dbReference type="GO" id="GO:0016020">
    <property type="term" value="C:membrane"/>
    <property type="evidence" value="ECO:0007669"/>
    <property type="project" value="UniProtKB-SubCell"/>
</dbReference>
<dbReference type="SUPFAM" id="SSF81321">
    <property type="entry name" value="Family A G protein-coupled receptor-like"/>
    <property type="match status" value="1"/>
</dbReference>
<dbReference type="PRINTS" id="PR00237">
    <property type="entry name" value="GPCRRHODOPSN"/>
</dbReference>
<keyword evidence="6" id="KW-1133">Transmembrane helix</keyword>